<protein>
    <recommendedName>
        <fullName evidence="10">Glycerol-3-phosphate acyltransferase</fullName>
    </recommendedName>
    <alternativeName>
        <fullName evidence="10">Acyl-PO4 G3P acyltransferase</fullName>
    </alternativeName>
    <alternativeName>
        <fullName evidence="10">Acyl-phosphate--glycerol-3-phosphate acyltransferase</fullName>
    </alternativeName>
    <alternativeName>
        <fullName evidence="10">G3P acyltransferase</fullName>
        <shortName evidence="10">GPAT</shortName>
        <ecNumber evidence="10">2.3.1.275</ecNumber>
    </alternativeName>
    <alternativeName>
        <fullName evidence="10">Lysophosphatidic acid synthase</fullName>
        <shortName evidence="10">LPA synthase</shortName>
    </alternativeName>
</protein>
<evidence type="ECO:0000256" key="9">
    <source>
        <dbReference type="ARBA" id="ARBA00023264"/>
    </source>
</evidence>
<feature type="transmembrane region" description="Helical" evidence="10">
    <location>
        <begin position="112"/>
        <end position="136"/>
    </location>
</feature>
<dbReference type="GO" id="GO:0016746">
    <property type="term" value="F:acyltransferase activity"/>
    <property type="evidence" value="ECO:0007669"/>
    <property type="project" value="UniProtKB-KW"/>
</dbReference>
<dbReference type="HAMAP" id="MF_01043">
    <property type="entry name" value="PlsY"/>
    <property type="match status" value="1"/>
</dbReference>
<dbReference type="RefSeq" id="WP_322607852.1">
    <property type="nucleotide sequence ID" value="NZ_JARVCO010000007.1"/>
</dbReference>
<dbReference type="Pfam" id="PF02660">
    <property type="entry name" value="G3P_acyltransf"/>
    <property type="match status" value="1"/>
</dbReference>
<keyword evidence="6 10" id="KW-0443">Lipid metabolism</keyword>
<keyword evidence="3 10" id="KW-0808">Transferase</keyword>
<comment type="catalytic activity">
    <reaction evidence="10">
        <text>an acyl phosphate + sn-glycerol 3-phosphate = a 1-acyl-sn-glycero-3-phosphate + phosphate</text>
        <dbReference type="Rhea" id="RHEA:34075"/>
        <dbReference type="ChEBI" id="CHEBI:43474"/>
        <dbReference type="ChEBI" id="CHEBI:57597"/>
        <dbReference type="ChEBI" id="CHEBI:57970"/>
        <dbReference type="ChEBI" id="CHEBI:59918"/>
        <dbReference type="EC" id="2.3.1.275"/>
    </reaction>
</comment>
<keyword evidence="4 10" id="KW-0812">Transmembrane</keyword>
<evidence type="ECO:0000256" key="3">
    <source>
        <dbReference type="ARBA" id="ARBA00022679"/>
    </source>
</evidence>
<keyword evidence="7 10" id="KW-0472">Membrane</keyword>
<feature type="transmembrane region" description="Helical" evidence="10">
    <location>
        <begin position="81"/>
        <end position="100"/>
    </location>
</feature>
<keyword evidence="2 10" id="KW-0444">Lipid biosynthesis</keyword>
<keyword evidence="12" id="KW-1185">Reference proteome</keyword>
<comment type="subunit">
    <text evidence="10">Probably interacts with PlsX.</text>
</comment>
<evidence type="ECO:0000256" key="8">
    <source>
        <dbReference type="ARBA" id="ARBA00023209"/>
    </source>
</evidence>
<keyword evidence="9 10" id="KW-1208">Phospholipid metabolism</keyword>
<evidence type="ECO:0000256" key="6">
    <source>
        <dbReference type="ARBA" id="ARBA00023098"/>
    </source>
</evidence>
<organism evidence="11 12">
    <name type="scientific">Pontiella agarivorans</name>
    <dbReference type="NCBI Taxonomy" id="3038953"/>
    <lineage>
        <taxon>Bacteria</taxon>
        <taxon>Pseudomonadati</taxon>
        <taxon>Kiritimatiellota</taxon>
        <taxon>Kiritimatiellia</taxon>
        <taxon>Kiritimatiellales</taxon>
        <taxon>Pontiellaceae</taxon>
        <taxon>Pontiella</taxon>
    </lineage>
</organism>
<dbReference type="EMBL" id="JARVCO010000007">
    <property type="protein sequence ID" value="MDZ8118052.1"/>
    <property type="molecule type" value="Genomic_DNA"/>
</dbReference>
<evidence type="ECO:0000256" key="5">
    <source>
        <dbReference type="ARBA" id="ARBA00022989"/>
    </source>
</evidence>
<proteinExistence type="inferred from homology"/>
<gene>
    <name evidence="10" type="primary">plsY</name>
    <name evidence="11" type="ORF">P9H32_05370</name>
</gene>
<sequence>MTGRGAICILIAYLLGGICSGYCPVSLKTRTDICEVGSGRVGARNVGRILGRPGFSAALAADALKGFVAVLLAQNSELPEAVVFLVLVSVVAGHVWPVFIQFRGGRGIAPAIGAYLAFDVIIALLPLGLALLLMLFRQSFILSGLAAFLILPSVAYALVMPAHCVAALTTVAAIILFTHRDRIRKEFAAAQPRKEA</sequence>
<evidence type="ECO:0000256" key="1">
    <source>
        <dbReference type="ARBA" id="ARBA00022475"/>
    </source>
</evidence>
<keyword evidence="1 10" id="KW-1003">Cell membrane</keyword>
<reference evidence="11 12" key="1">
    <citation type="journal article" date="2024" name="Appl. Environ. Microbiol.">
        <title>Pontiella agarivorans sp. nov., a novel marine anaerobic bacterium capable of degrading macroalgal polysaccharides and fixing nitrogen.</title>
        <authorList>
            <person name="Liu N."/>
            <person name="Kivenson V."/>
            <person name="Peng X."/>
            <person name="Cui Z."/>
            <person name="Lankiewicz T.S."/>
            <person name="Gosselin K.M."/>
            <person name="English C.J."/>
            <person name="Blair E.M."/>
            <person name="O'Malley M.A."/>
            <person name="Valentine D.L."/>
        </authorList>
    </citation>
    <scope>NUCLEOTIDE SEQUENCE [LARGE SCALE GENOMIC DNA]</scope>
    <source>
        <strain evidence="11 12">NLcol2</strain>
    </source>
</reference>
<comment type="subcellular location">
    <subcellularLocation>
        <location evidence="10">Cell membrane</location>
        <topology evidence="10">Multi-pass membrane protein</topology>
    </subcellularLocation>
</comment>
<evidence type="ECO:0000313" key="11">
    <source>
        <dbReference type="EMBL" id="MDZ8118052.1"/>
    </source>
</evidence>
<dbReference type="InterPro" id="IPR003811">
    <property type="entry name" value="G3P_acylTferase_PlsY"/>
</dbReference>
<comment type="pathway">
    <text evidence="10">Lipid metabolism; phospholipid metabolism.</text>
</comment>
<evidence type="ECO:0000256" key="4">
    <source>
        <dbReference type="ARBA" id="ARBA00022692"/>
    </source>
</evidence>
<dbReference type="PANTHER" id="PTHR30309">
    <property type="entry name" value="INNER MEMBRANE PROTEIN YGIH"/>
    <property type="match status" value="1"/>
</dbReference>
<keyword evidence="5 10" id="KW-1133">Transmembrane helix</keyword>
<dbReference type="SMART" id="SM01207">
    <property type="entry name" value="G3P_acyltransf"/>
    <property type="match status" value="1"/>
</dbReference>
<keyword evidence="11" id="KW-0012">Acyltransferase</keyword>
<comment type="caution">
    <text evidence="11">The sequence shown here is derived from an EMBL/GenBank/DDBJ whole genome shotgun (WGS) entry which is preliminary data.</text>
</comment>
<evidence type="ECO:0000256" key="10">
    <source>
        <dbReference type="HAMAP-Rule" id="MF_01043"/>
    </source>
</evidence>
<accession>A0ABU5MV87</accession>
<evidence type="ECO:0000256" key="7">
    <source>
        <dbReference type="ARBA" id="ARBA00023136"/>
    </source>
</evidence>
<comment type="caution">
    <text evidence="10">Lacks conserved residue(s) required for the propagation of feature annotation.</text>
</comment>
<keyword evidence="8 10" id="KW-0594">Phospholipid biosynthesis</keyword>
<name>A0ABU5MV87_9BACT</name>
<evidence type="ECO:0000256" key="2">
    <source>
        <dbReference type="ARBA" id="ARBA00022516"/>
    </source>
</evidence>
<comment type="function">
    <text evidence="10">Catalyzes the transfer of an acyl group from acyl-phosphate (acyl-PO(4)) to glycerol-3-phosphate (G3P) to form lysophosphatidic acid (LPA). This enzyme utilizes acyl-phosphate as fatty acyl donor, but not acyl-CoA or acyl-ACP.</text>
</comment>
<dbReference type="EC" id="2.3.1.275" evidence="10"/>
<dbReference type="PANTHER" id="PTHR30309:SF0">
    <property type="entry name" value="GLYCEROL-3-PHOSPHATE ACYLTRANSFERASE-RELATED"/>
    <property type="match status" value="1"/>
</dbReference>
<dbReference type="Proteomes" id="UP001290861">
    <property type="component" value="Unassembled WGS sequence"/>
</dbReference>
<comment type="similarity">
    <text evidence="10">Belongs to the PlsY family.</text>
</comment>
<feature type="transmembrane region" description="Helical" evidence="10">
    <location>
        <begin position="156"/>
        <end position="177"/>
    </location>
</feature>
<evidence type="ECO:0000313" key="12">
    <source>
        <dbReference type="Proteomes" id="UP001290861"/>
    </source>
</evidence>